<dbReference type="AlphaFoldDB" id="A0A0E9T8C8"/>
<organism evidence="2">
    <name type="scientific">Anguilla anguilla</name>
    <name type="common">European freshwater eel</name>
    <name type="synonym">Muraena anguilla</name>
    <dbReference type="NCBI Taxonomy" id="7936"/>
    <lineage>
        <taxon>Eukaryota</taxon>
        <taxon>Metazoa</taxon>
        <taxon>Chordata</taxon>
        <taxon>Craniata</taxon>
        <taxon>Vertebrata</taxon>
        <taxon>Euteleostomi</taxon>
        <taxon>Actinopterygii</taxon>
        <taxon>Neopterygii</taxon>
        <taxon>Teleostei</taxon>
        <taxon>Anguilliformes</taxon>
        <taxon>Anguillidae</taxon>
        <taxon>Anguilla</taxon>
    </lineage>
</organism>
<reference evidence="2" key="1">
    <citation type="submission" date="2014-11" db="EMBL/GenBank/DDBJ databases">
        <authorList>
            <person name="Amaro Gonzalez C."/>
        </authorList>
    </citation>
    <scope>NUCLEOTIDE SEQUENCE</scope>
</reference>
<evidence type="ECO:0008006" key="3">
    <source>
        <dbReference type="Google" id="ProtNLM"/>
    </source>
</evidence>
<name>A0A0E9T8C8_ANGAN</name>
<evidence type="ECO:0000256" key="1">
    <source>
        <dbReference type="SAM" id="SignalP"/>
    </source>
</evidence>
<feature type="chain" id="PRO_5002432561" description="Secreted protein" evidence="1">
    <location>
        <begin position="19"/>
        <end position="75"/>
    </location>
</feature>
<evidence type="ECO:0000313" key="2">
    <source>
        <dbReference type="EMBL" id="JAH49682.1"/>
    </source>
</evidence>
<dbReference type="EMBL" id="GBXM01058895">
    <property type="protein sequence ID" value="JAH49682.1"/>
    <property type="molecule type" value="Transcribed_RNA"/>
</dbReference>
<reference evidence="2" key="2">
    <citation type="journal article" date="2015" name="Fish Shellfish Immunol.">
        <title>Early steps in the European eel (Anguilla anguilla)-Vibrio vulnificus interaction in the gills: Role of the RtxA13 toxin.</title>
        <authorList>
            <person name="Callol A."/>
            <person name="Pajuelo D."/>
            <person name="Ebbesson L."/>
            <person name="Teles M."/>
            <person name="MacKenzie S."/>
            <person name="Amaro C."/>
        </authorList>
    </citation>
    <scope>NUCLEOTIDE SEQUENCE</scope>
</reference>
<sequence length="75" mass="8166">MIPSYGFLLLHPLSILTANGVHCTVQICATCVSGFMNSCKYSIFYCQGCIGNEGLTLPVVTALQYTRARVNVQFS</sequence>
<proteinExistence type="predicted"/>
<feature type="signal peptide" evidence="1">
    <location>
        <begin position="1"/>
        <end position="18"/>
    </location>
</feature>
<keyword evidence="1" id="KW-0732">Signal</keyword>
<accession>A0A0E9T8C8</accession>
<protein>
    <recommendedName>
        <fullName evidence="3">Secreted protein</fullName>
    </recommendedName>
</protein>